<evidence type="ECO:0000256" key="2">
    <source>
        <dbReference type="ARBA" id="ARBA00006533"/>
    </source>
</evidence>
<dbReference type="GO" id="GO:0007076">
    <property type="term" value="P:mitotic chromosome condensation"/>
    <property type="evidence" value="ECO:0007669"/>
    <property type="project" value="InterPro"/>
</dbReference>
<evidence type="ECO:0000256" key="1">
    <source>
        <dbReference type="ARBA" id="ARBA00004286"/>
    </source>
</evidence>
<dbReference type="AlphaFoldDB" id="A0A922HS59"/>
<keyword evidence="3" id="KW-0158">Chromosome</keyword>
<dbReference type="GO" id="GO:0051301">
    <property type="term" value="P:cell division"/>
    <property type="evidence" value="ECO:0007669"/>
    <property type="project" value="UniProtKB-KW"/>
</dbReference>
<reference evidence="10" key="1">
    <citation type="submission" date="2013-05" db="EMBL/GenBank/DDBJ databases">
        <authorList>
            <person name="Yim A.K.Y."/>
            <person name="Chan T.F."/>
            <person name="Ji K.M."/>
            <person name="Liu X.Y."/>
            <person name="Zhou J.W."/>
            <person name="Li R.Q."/>
            <person name="Yang K.Y."/>
            <person name="Li J."/>
            <person name="Li M."/>
            <person name="Law P.T.W."/>
            <person name="Wu Y.L."/>
            <person name="Cai Z.L."/>
            <person name="Qin H."/>
            <person name="Bao Y."/>
            <person name="Leung R.K.K."/>
            <person name="Ng P.K.S."/>
            <person name="Zou J."/>
            <person name="Zhong X.J."/>
            <person name="Ran P.X."/>
            <person name="Zhong N.S."/>
            <person name="Liu Z.G."/>
            <person name="Tsui S.K.W."/>
        </authorList>
    </citation>
    <scope>NUCLEOTIDE SEQUENCE</scope>
    <source>
        <strain evidence="10">Derf</strain>
        <tissue evidence="10">Whole organism</tissue>
    </source>
</reference>
<proteinExistence type="inferred from homology"/>
<dbReference type="InterPro" id="IPR027165">
    <property type="entry name" value="CND3"/>
</dbReference>
<dbReference type="PANTHER" id="PTHR14418:SF5">
    <property type="entry name" value="CONDENSIN COMPLEX SUBUNIT 3"/>
    <property type="match status" value="1"/>
</dbReference>
<feature type="compositionally biased region" description="Polar residues" evidence="8">
    <location>
        <begin position="1013"/>
        <end position="1027"/>
    </location>
</feature>
<keyword evidence="4" id="KW-0132">Cell division</keyword>
<dbReference type="Gene3D" id="1.25.10.10">
    <property type="entry name" value="Leucine-rich Repeat Variant"/>
    <property type="match status" value="1"/>
</dbReference>
<gene>
    <name evidence="10" type="ORF">DERF_012442</name>
</gene>
<dbReference type="PANTHER" id="PTHR14418">
    <property type="entry name" value="CONDENSIN COMPLEX SUBUNIT 3-RELATED"/>
    <property type="match status" value="1"/>
</dbReference>
<dbReference type="Pfam" id="PF12719">
    <property type="entry name" value="Cnd3"/>
    <property type="match status" value="1"/>
</dbReference>
<keyword evidence="5" id="KW-0498">Mitosis</keyword>
<comment type="similarity">
    <text evidence="2">Belongs to the CND3 (condensin subunit 3) family.</text>
</comment>
<evidence type="ECO:0000313" key="10">
    <source>
        <dbReference type="EMBL" id="KAH9501606.1"/>
    </source>
</evidence>
<evidence type="ECO:0000256" key="5">
    <source>
        <dbReference type="ARBA" id="ARBA00022776"/>
    </source>
</evidence>
<organism evidence="10 11">
    <name type="scientific">Dermatophagoides farinae</name>
    <name type="common">American house dust mite</name>
    <dbReference type="NCBI Taxonomy" id="6954"/>
    <lineage>
        <taxon>Eukaryota</taxon>
        <taxon>Metazoa</taxon>
        <taxon>Ecdysozoa</taxon>
        <taxon>Arthropoda</taxon>
        <taxon>Chelicerata</taxon>
        <taxon>Arachnida</taxon>
        <taxon>Acari</taxon>
        <taxon>Acariformes</taxon>
        <taxon>Sarcoptiformes</taxon>
        <taxon>Astigmata</taxon>
        <taxon>Psoroptidia</taxon>
        <taxon>Analgoidea</taxon>
        <taxon>Pyroglyphidae</taxon>
        <taxon>Dermatophagoidinae</taxon>
        <taxon>Dermatophagoides</taxon>
    </lineage>
</organism>
<comment type="caution">
    <text evidence="10">The sequence shown here is derived from an EMBL/GenBank/DDBJ whole genome shotgun (WGS) entry which is preliminary data.</text>
</comment>
<accession>A0A922HS59</accession>
<protein>
    <recommendedName>
        <fullName evidence="9">Nuclear condensin complex subunit 3 C-terminal domain-containing protein</fullName>
    </recommendedName>
</protein>
<keyword evidence="6" id="KW-0226">DNA condensation</keyword>
<dbReference type="SUPFAM" id="SSF48371">
    <property type="entry name" value="ARM repeat"/>
    <property type="match status" value="1"/>
</dbReference>
<keyword evidence="7" id="KW-0131">Cell cycle</keyword>
<dbReference type="InterPro" id="IPR011989">
    <property type="entry name" value="ARM-like"/>
</dbReference>
<evidence type="ECO:0000256" key="7">
    <source>
        <dbReference type="ARBA" id="ARBA00023306"/>
    </source>
</evidence>
<dbReference type="GO" id="GO:0000796">
    <property type="term" value="C:condensin complex"/>
    <property type="evidence" value="ECO:0007669"/>
    <property type="project" value="InterPro"/>
</dbReference>
<evidence type="ECO:0000313" key="11">
    <source>
        <dbReference type="Proteomes" id="UP000790347"/>
    </source>
</evidence>
<sequence>MAQNSINFNVESVRNELAKIFNDSQHLKNSEKNVKKFMKIYKSWFIDNENFENFMATFIEIMKNVLVCNNSSPYIKRVLDFIVLLFKEIIFFEEEYERKRIGNVIAHGDETINSEINNDASDFDDDIGEECFDPDKTIIDTRFISEPTTVDLFIRNYLLKFLKADDVFVRRNSASLLRKTIESLEEVDENTFAEVLKELRKRSVDKDKFVRSLILSCLRKFQNINKDDNDDDEATQILKFHLQYDPDSFVRSVAMKTIGLYSNTIEVIYNATRDIDDFVRRLAYLKIAENCCANNFSAKDRLKLLINGHTDPSNQIHDIIIKKLLPTWISDVNNDIVRFLEYFDIRNETDFFNTLLDDYFQSLLKIVERDDITEFHQLVFRFKQKCLNDHKLPSIILPTEECVYLWYRLCNFSEENNITYKKSMPISQNNDYDDDNANGGGGDGELSQRQNFIINDLLDDIFPDIPLYCDYIESFVNNTISLHSQQKNDDQSQSSKIVFRHKELNFIFQQSLNVGKLYKISDTAQWNRIERTFRSIILNDDLYTMLNDYIEPIFIIFNNYFQNDWQQLLELALDLINTINLPELHCDRIQTQSQSQPMNSDYQSQTNEQQLIPSSQLNPQERIETDPKILERCINICNSFLHVDGPKNCDTLPSLRGLVNKLVLQNLAHPESEKIRLLSVKALGNYCFKSVVTLNSFLKVFIEILQEENYLDARVEALKYIFDFVCIYGLRKVNFVDSDNSSIRNQSNSMNNSHDSSIRNQSNSMNNSHDVSNRYGNFLEFFLEMLLDFLVEPSMEPAIMKKHPKTRIEYDLFDIAVRGLCKLLYIGRFSSSDFLAKLMIIFITYKNITPETNYFLRIFFNRYRKNVKAFFDYFNTTNSPFNDAYVQCFKMLMENDVNNFNSYKMLVDMVDACTNDDQCNNLVSKAMEIFTLTSEKKLIHLNLKFIDRIIDYKCIEKLDLLDLIKQFDEYRQRYQRNNNTIRSRQDKCILLFKKIIQNLQLASKGENDDENNPRTQRSLSSITTTPIQQQQRKRHSIENVNTNQEIDVTIDDNNVSNGDDDDNHGISDSDDDDEDNDDDNHGISDSDDDDEDNDDDDDNHGISDSDDDDEDNDYNDN</sequence>
<feature type="region of interest" description="Disordered" evidence="8">
    <location>
        <begin position="592"/>
        <end position="617"/>
    </location>
</feature>
<feature type="compositionally biased region" description="Acidic residues" evidence="8">
    <location>
        <begin position="1058"/>
        <end position="1078"/>
    </location>
</feature>
<keyword evidence="11" id="KW-1185">Reference proteome</keyword>
<feature type="region of interest" description="Disordered" evidence="8">
    <location>
        <begin position="1003"/>
        <end position="1117"/>
    </location>
</feature>
<feature type="compositionally biased region" description="Acidic residues" evidence="8">
    <location>
        <begin position="1085"/>
        <end position="1117"/>
    </location>
</feature>
<name>A0A922HS59_DERFA</name>
<feature type="domain" description="Nuclear condensin complex subunit 3 C-terminal" evidence="9">
    <location>
        <begin position="632"/>
        <end position="917"/>
    </location>
</feature>
<evidence type="ECO:0000256" key="8">
    <source>
        <dbReference type="SAM" id="MobiDB-lite"/>
    </source>
</evidence>
<dbReference type="Proteomes" id="UP000790347">
    <property type="component" value="Unassembled WGS sequence"/>
</dbReference>
<comment type="subcellular location">
    <subcellularLocation>
        <location evidence="1">Chromosome</location>
    </subcellularLocation>
</comment>
<reference evidence="10" key="2">
    <citation type="journal article" date="2022" name="Res Sq">
        <title>Comparative Genomics Reveals Insights into the Divergent Evolution of Astigmatic Mites and Household Pest Adaptations.</title>
        <authorList>
            <person name="Xiong Q."/>
            <person name="Wan A.T.-Y."/>
            <person name="Liu X.-Y."/>
            <person name="Fung C.S.-H."/>
            <person name="Xiao X."/>
            <person name="Malainual N."/>
            <person name="Hou J."/>
            <person name="Wang L."/>
            <person name="Wang M."/>
            <person name="Yang K."/>
            <person name="Cui Y."/>
            <person name="Leung E."/>
            <person name="Nong W."/>
            <person name="Shin S.-K."/>
            <person name="Au S."/>
            <person name="Jeong K.Y."/>
            <person name="Chew F.T."/>
            <person name="Hui J."/>
            <person name="Leung T.F."/>
            <person name="Tungtrongchitr A."/>
            <person name="Zhong N."/>
            <person name="Liu Z."/>
            <person name="Tsui S."/>
        </authorList>
    </citation>
    <scope>NUCLEOTIDE SEQUENCE</scope>
    <source>
        <strain evidence="10">Derf</strain>
        <tissue evidence="10">Whole organism</tissue>
    </source>
</reference>
<feature type="region of interest" description="Disordered" evidence="8">
    <location>
        <begin position="744"/>
        <end position="764"/>
    </location>
</feature>
<evidence type="ECO:0000256" key="6">
    <source>
        <dbReference type="ARBA" id="ARBA00023067"/>
    </source>
</evidence>
<dbReference type="InterPro" id="IPR016024">
    <property type="entry name" value="ARM-type_fold"/>
</dbReference>
<evidence type="ECO:0000256" key="3">
    <source>
        <dbReference type="ARBA" id="ARBA00022454"/>
    </source>
</evidence>
<dbReference type="InterPro" id="IPR025977">
    <property type="entry name" value="Cnd3_C"/>
</dbReference>
<evidence type="ECO:0000259" key="9">
    <source>
        <dbReference type="Pfam" id="PF12719"/>
    </source>
</evidence>
<dbReference type="GO" id="GO:0000793">
    <property type="term" value="C:condensed chromosome"/>
    <property type="evidence" value="ECO:0007669"/>
    <property type="project" value="TreeGrafter"/>
</dbReference>
<dbReference type="EMBL" id="ASGP02000006">
    <property type="protein sequence ID" value="KAH9501606.1"/>
    <property type="molecule type" value="Genomic_DNA"/>
</dbReference>
<evidence type="ECO:0000256" key="4">
    <source>
        <dbReference type="ARBA" id="ARBA00022618"/>
    </source>
</evidence>